<gene>
    <name evidence="2" type="ORF">GN244_ATG11642</name>
</gene>
<evidence type="ECO:0000313" key="3">
    <source>
        <dbReference type="Proteomes" id="UP000602510"/>
    </source>
</evidence>
<evidence type="ECO:0000256" key="1">
    <source>
        <dbReference type="SAM" id="MobiDB-lite"/>
    </source>
</evidence>
<feature type="region of interest" description="Disordered" evidence="1">
    <location>
        <begin position="47"/>
        <end position="71"/>
    </location>
</feature>
<comment type="caution">
    <text evidence="2">The sequence shown here is derived from an EMBL/GenBank/DDBJ whole genome shotgun (WGS) entry which is preliminary data.</text>
</comment>
<name>A0A833RZM6_PHYIN</name>
<accession>A0A833RZM6</accession>
<evidence type="ECO:0000313" key="2">
    <source>
        <dbReference type="EMBL" id="KAF4036312.1"/>
    </source>
</evidence>
<feature type="region of interest" description="Disordered" evidence="1">
    <location>
        <begin position="89"/>
        <end position="135"/>
    </location>
</feature>
<dbReference type="Proteomes" id="UP000602510">
    <property type="component" value="Unassembled WGS sequence"/>
</dbReference>
<proteinExistence type="predicted"/>
<keyword evidence="3" id="KW-1185">Reference proteome</keyword>
<protein>
    <submittedName>
        <fullName evidence="2">Uncharacterized protein</fullName>
    </submittedName>
</protein>
<organism evidence="2 3">
    <name type="scientific">Phytophthora infestans</name>
    <name type="common">Potato late blight agent</name>
    <name type="synonym">Botrytis infestans</name>
    <dbReference type="NCBI Taxonomy" id="4787"/>
    <lineage>
        <taxon>Eukaryota</taxon>
        <taxon>Sar</taxon>
        <taxon>Stramenopiles</taxon>
        <taxon>Oomycota</taxon>
        <taxon>Peronosporomycetes</taxon>
        <taxon>Peronosporales</taxon>
        <taxon>Peronosporaceae</taxon>
        <taxon>Phytophthora</taxon>
    </lineage>
</organism>
<dbReference type="AlphaFoldDB" id="A0A833RZM6"/>
<sequence>MVEVFSDEEEERIFERGLQGGVDEQLVSAPAALERLEWGTRVSVSRDPRIGVEQSPGRGEGAAGSRGVSTMRVSSEMNVLRELFADEFKETQEGEKGRTEADVDIKTGVKEEPEMKGGVVDGDSARSEGPYTTDG</sequence>
<reference evidence="2" key="1">
    <citation type="submission" date="2020-04" db="EMBL/GenBank/DDBJ databases">
        <title>Hybrid Assembly of Korean Phytophthora infestans isolates.</title>
        <authorList>
            <person name="Prokchorchik M."/>
            <person name="Lee Y."/>
            <person name="Seo J."/>
            <person name="Cho J.-H."/>
            <person name="Park Y.-E."/>
            <person name="Jang D.-C."/>
            <person name="Im J.-S."/>
            <person name="Choi J.-G."/>
            <person name="Park H.-J."/>
            <person name="Lee G.-B."/>
            <person name="Lee Y.-G."/>
            <person name="Hong S.-Y."/>
            <person name="Cho K."/>
            <person name="Sohn K.H."/>
        </authorList>
    </citation>
    <scope>NUCLEOTIDE SEQUENCE</scope>
    <source>
        <strain evidence="2">KR_1_A1</strain>
    </source>
</reference>
<feature type="compositionally biased region" description="Basic and acidic residues" evidence="1">
    <location>
        <begin position="89"/>
        <end position="115"/>
    </location>
</feature>
<dbReference type="EMBL" id="WSZM01000270">
    <property type="protein sequence ID" value="KAF4036312.1"/>
    <property type="molecule type" value="Genomic_DNA"/>
</dbReference>